<keyword evidence="3" id="KW-1185">Reference proteome</keyword>
<name>A0A518K4T3_9BACT</name>
<gene>
    <name evidence="2" type="ORF">Spa11_09850</name>
</gene>
<evidence type="ECO:0000259" key="1">
    <source>
        <dbReference type="Pfam" id="PF07287"/>
    </source>
</evidence>
<accession>A0A518K4T3</accession>
<dbReference type="EMBL" id="CP036349">
    <property type="protein sequence ID" value="QDV72803.1"/>
    <property type="molecule type" value="Genomic_DNA"/>
</dbReference>
<sequence>MTTPLADAALLAAGASAGGVLDPTDESVDAAYLDLREDSQDVALYKIRQVGVAFGPRLYLQERLRLVIACGELPPHLPAAALAEKFSVHPEGGGPMIATVHGENLWDRLEELMVAGCEFRNASSGLPLHEDEWPHTAWAPAGPAVVAKAFVAGARVVIARFVTPDAVSAALAAAEMGLPVAEQPTGDVLLKFSTGVELRVVLPLEVNADWFENRLPEDVRARCTLEQTTDARLLTIVSAEDDWSLFEIARRITLAAPAGTLRHPLYDQVVWKFEESRFAIPAELLEFGYDLRPAAEWLEG</sequence>
<feature type="domain" description="Acyclic terpene utilisation N-terminal" evidence="1">
    <location>
        <begin position="61"/>
        <end position="175"/>
    </location>
</feature>
<dbReference type="Pfam" id="PF07287">
    <property type="entry name" value="AtuA"/>
    <property type="match status" value="1"/>
</dbReference>
<dbReference type="RefSeq" id="WP_145108700.1">
    <property type="nucleotide sequence ID" value="NZ_CP036349.1"/>
</dbReference>
<organism evidence="2 3">
    <name type="scientific">Botrimarina mediterranea</name>
    <dbReference type="NCBI Taxonomy" id="2528022"/>
    <lineage>
        <taxon>Bacteria</taxon>
        <taxon>Pseudomonadati</taxon>
        <taxon>Planctomycetota</taxon>
        <taxon>Planctomycetia</taxon>
        <taxon>Pirellulales</taxon>
        <taxon>Lacipirellulaceae</taxon>
        <taxon>Botrimarina</taxon>
    </lineage>
</organism>
<evidence type="ECO:0000313" key="2">
    <source>
        <dbReference type="EMBL" id="QDV72803.1"/>
    </source>
</evidence>
<dbReference type="AlphaFoldDB" id="A0A518K4T3"/>
<protein>
    <recommendedName>
        <fullName evidence="1">Acyclic terpene utilisation N-terminal domain-containing protein</fullName>
    </recommendedName>
</protein>
<dbReference type="Proteomes" id="UP000316426">
    <property type="component" value="Chromosome"/>
</dbReference>
<dbReference type="InterPro" id="IPR010839">
    <property type="entry name" value="AtuA_N"/>
</dbReference>
<dbReference type="KEGG" id="bmei:Spa11_09850"/>
<reference evidence="2 3" key="1">
    <citation type="submission" date="2019-02" db="EMBL/GenBank/DDBJ databases">
        <title>Deep-cultivation of Planctomycetes and their phenomic and genomic characterization uncovers novel biology.</title>
        <authorList>
            <person name="Wiegand S."/>
            <person name="Jogler M."/>
            <person name="Boedeker C."/>
            <person name="Pinto D."/>
            <person name="Vollmers J."/>
            <person name="Rivas-Marin E."/>
            <person name="Kohn T."/>
            <person name="Peeters S.H."/>
            <person name="Heuer A."/>
            <person name="Rast P."/>
            <person name="Oberbeckmann S."/>
            <person name="Bunk B."/>
            <person name="Jeske O."/>
            <person name="Meyerdierks A."/>
            <person name="Storesund J.E."/>
            <person name="Kallscheuer N."/>
            <person name="Luecker S."/>
            <person name="Lage O.M."/>
            <person name="Pohl T."/>
            <person name="Merkel B.J."/>
            <person name="Hornburger P."/>
            <person name="Mueller R.-W."/>
            <person name="Bruemmer F."/>
            <person name="Labrenz M."/>
            <person name="Spormann A.M."/>
            <person name="Op den Camp H."/>
            <person name="Overmann J."/>
            <person name="Amann R."/>
            <person name="Jetten M.S.M."/>
            <person name="Mascher T."/>
            <person name="Medema M.H."/>
            <person name="Devos D.P."/>
            <person name="Kaster A.-K."/>
            <person name="Ovreas L."/>
            <person name="Rohde M."/>
            <person name="Galperin M.Y."/>
            <person name="Jogler C."/>
        </authorList>
    </citation>
    <scope>NUCLEOTIDE SEQUENCE [LARGE SCALE GENOMIC DNA]</scope>
    <source>
        <strain evidence="2 3">Spa11</strain>
    </source>
</reference>
<proteinExistence type="predicted"/>
<evidence type="ECO:0000313" key="3">
    <source>
        <dbReference type="Proteomes" id="UP000316426"/>
    </source>
</evidence>